<feature type="region of interest" description="Disordered" evidence="8">
    <location>
        <begin position="604"/>
        <end position="669"/>
    </location>
</feature>
<keyword evidence="3" id="KW-0256">Endoplasmic reticulum</keyword>
<evidence type="ECO:0000313" key="11">
    <source>
        <dbReference type="Proteomes" id="UP000318447"/>
    </source>
</evidence>
<evidence type="ECO:0000256" key="3">
    <source>
        <dbReference type="ARBA" id="ARBA00022824"/>
    </source>
</evidence>
<evidence type="ECO:0000256" key="8">
    <source>
        <dbReference type="SAM" id="MobiDB-lite"/>
    </source>
</evidence>
<evidence type="ECO:0000256" key="9">
    <source>
        <dbReference type="SAM" id="Phobius"/>
    </source>
</evidence>
<dbReference type="EMBL" id="RHLC01000047">
    <property type="protein sequence ID" value="TPP53982.1"/>
    <property type="molecule type" value="Genomic_DNA"/>
</dbReference>
<dbReference type="VEuPathDB" id="TriTrypDB:LDHU3_03.0290"/>
<feature type="compositionally biased region" description="Low complexity" evidence="8">
    <location>
        <begin position="52"/>
        <end position="61"/>
    </location>
</feature>
<keyword evidence="6" id="KW-0443">Lipid metabolism</keyword>
<dbReference type="GO" id="GO:0080132">
    <property type="term" value="F:fatty acid 2-hydroxylase activity"/>
    <property type="evidence" value="ECO:0007669"/>
    <property type="project" value="InterPro"/>
</dbReference>
<dbReference type="VEuPathDB" id="TriTrypDB:LdCL_030007700"/>
<feature type="region of interest" description="Disordered" evidence="8">
    <location>
        <begin position="336"/>
        <end position="402"/>
    </location>
</feature>
<keyword evidence="5" id="KW-0560">Oxidoreductase</keyword>
<dbReference type="Proteomes" id="UP000318447">
    <property type="component" value="Unassembled WGS sequence"/>
</dbReference>
<protein>
    <recommendedName>
        <fullName evidence="12">Fatty acid hydroxylase domain-containing protein</fullName>
    </recommendedName>
</protein>
<evidence type="ECO:0008006" key="12">
    <source>
        <dbReference type="Google" id="ProtNLM"/>
    </source>
</evidence>
<dbReference type="VEuPathDB" id="TriTrypDB:LDHU3_03.0280"/>
<dbReference type="PANTHER" id="PTHR12863">
    <property type="entry name" value="FATTY ACID HYDROXYLASE"/>
    <property type="match status" value="1"/>
</dbReference>
<evidence type="ECO:0000256" key="7">
    <source>
        <dbReference type="ARBA" id="ARBA00023136"/>
    </source>
</evidence>
<dbReference type="InterPro" id="IPR014430">
    <property type="entry name" value="Scs7"/>
</dbReference>
<dbReference type="VEuPathDB" id="TriTrypDB:LdBPK_030270.1"/>
<feature type="region of interest" description="Disordered" evidence="8">
    <location>
        <begin position="52"/>
        <end position="83"/>
    </location>
</feature>
<accession>A0A504XXY4</accession>
<name>A0A504XXY4_LEIDO</name>
<evidence type="ECO:0000256" key="2">
    <source>
        <dbReference type="ARBA" id="ARBA00022692"/>
    </source>
</evidence>
<organism evidence="10 11">
    <name type="scientific">Leishmania donovani</name>
    <dbReference type="NCBI Taxonomy" id="5661"/>
    <lineage>
        <taxon>Eukaryota</taxon>
        <taxon>Discoba</taxon>
        <taxon>Euglenozoa</taxon>
        <taxon>Kinetoplastea</taxon>
        <taxon>Metakinetoplastina</taxon>
        <taxon>Trypanosomatida</taxon>
        <taxon>Trypanosomatidae</taxon>
        <taxon>Leishmaniinae</taxon>
        <taxon>Leishmania</taxon>
    </lineage>
</organism>
<reference evidence="11" key="1">
    <citation type="submission" date="2019-02" db="EMBL/GenBank/DDBJ databases">
        <title>FDA dAtabase for Regulatory Grade micrObial Sequences (FDA-ARGOS): Supporting development and validation of Infectious Disease Dx tests.</title>
        <authorList>
            <person name="Duncan R."/>
            <person name="Fisher C."/>
            <person name="Tallon L."/>
            <person name="Sadzewicz L."/>
            <person name="Sengamalay N."/>
            <person name="Ott S."/>
            <person name="Godinez A."/>
            <person name="Nagaraj S."/>
            <person name="Vavikolanu K."/>
            <person name="Nadendla S."/>
            <person name="Aluvathingal J."/>
            <person name="Sichtig H."/>
        </authorList>
    </citation>
    <scope>NUCLEOTIDE SEQUENCE [LARGE SCALE GENOMIC DNA]</scope>
    <source>
        <strain evidence="11">FDAARGOS_361</strain>
    </source>
</reference>
<comment type="caution">
    <text evidence="10">The sequence shown here is derived from an EMBL/GenBank/DDBJ whole genome shotgun (WGS) entry which is preliminary data.</text>
</comment>
<comment type="subcellular location">
    <subcellularLocation>
        <location evidence="1">Endoplasmic reticulum membrane</location>
        <topology evidence="1">Multi-pass membrane protein</topology>
    </subcellularLocation>
</comment>
<evidence type="ECO:0000256" key="4">
    <source>
        <dbReference type="ARBA" id="ARBA00022989"/>
    </source>
</evidence>
<keyword evidence="7 9" id="KW-0472">Membrane</keyword>
<proteinExistence type="predicted"/>
<dbReference type="GO" id="GO:0006631">
    <property type="term" value="P:fatty acid metabolic process"/>
    <property type="evidence" value="ECO:0007669"/>
    <property type="project" value="TreeGrafter"/>
</dbReference>
<keyword evidence="4 9" id="KW-1133">Transmembrane helix</keyword>
<feature type="compositionally biased region" description="Low complexity" evidence="8">
    <location>
        <begin position="816"/>
        <end position="826"/>
    </location>
</feature>
<evidence type="ECO:0000313" key="10">
    <source>
        <dbReference type="EMBL" id="TPP53982.1"/>
    </source>
</evidence>
<dbReference type="PANTHER" id="PTHR12863:SF1">
    <property type="entry name" value="FATTY ACID 2-HYDROXYLASE"/>
    <property type="match status" value="1"/>
</dbReference>
<gene>
    <name evidence="10" type="ORF">CGC21_23155</name>
</gene>
<feature type="compositionally biased region" description="Basic and acidic residues" evidence="8">
    <location>
        <begin position="388"/>
        <end position="400"/>
    </location>
</feature>
<sequence length="1215" mass="129894">MHAAAGGQSRREGCGIHGGHPANGEADSVHSPPLANARRALQHIVTELQQQHWQHQVVSSSTADEDGRASADDSTPSHLAISVPRASTSCTDVACSTSPDTAEQQCERRRLLFLAEWAQRVAAAYAPIMPSAVQEAAASLLMVRPVSHDAVTRDAAASAAGTPPAPFTEAQRRLAEPAVVAAVADAALESNAAASTSGTKADLPPVRCASVPVERRLSYPDGCANAHADRAAPVSATTHSDLLLLPHTIRTAAAAVSRLSSPPPPILPRGRAPLCRVVGEPFDHLHKTGRLVLLLAALLLWRWPDDHIVAACSSSAEDEEDGGSAAVTAVHVTQEATGGAGGGRGGVRHNARAPLDAPESEDFGGAASERDGLLAGGTQSNRHARTRAACDHHRSDRTGDDGGGTPADASFLFCTYEGHYLCLRCFHAPLTAAGLGAAMSTASAAAAGAVGGTFIPEDYQTRCVASEGWQAHAFSTTSLSSSSAWFQSRRRDNGGGEDVNGSSARAALARASEQLHEWWLARHVAHLTPAAGTLTLTGSRAASGLDHPPQQQHQKHTASPLHLCVLPAHVLHRWDFTRFPVSAAAAAVLRRRCYPGSAHGRESYLSPGASSLERGGQRTTVGGGDGVRSRMSGEGSPILLPGEQQGARGHQSAPASPPPPALEHIPCLSGEAGGAAPPMVQLPELYDVSAINPSLYVRVPALASALRLRQRMSLLHAQAWWCPQYRHEVWGLRSGDELVGEGLEGAAALSVAQQPPGPSSTVEHALKYPPSPAAVVESAVGSADFYLLAHDVAPPPNSSWAASSASRSHSVATPQTASLSALSSQAHGNLSARVDGTSSSHRHPSAAGVAAVPLTPPTCARFHARLPRRLMERDKVDATAGGLMRVNTGVFQACADALEKRYEAEVEASRHRRRCRRRACTSTRAACTMLPSSATLTRAALRSRGTTTARASTQVFHDECDLHAYTKSALNMLPRYRASSMLGPLGEYEKHQREMAYKDFTIRRDRGLVGQAMFLDLPYLIFFCTKCWAVMILWLPLSLLWTVRGVRRDYTQLSPAWGSRFDAYLYYPNMNWIFQNYPAAVGPATDARAIADAQYQHAVEVIDFSPLFVLFMEYLIHRIVFHFESAPPEPLFDNPLCKLLHLLLHGIHHITPMDTRPCLDIVAGGVVCGYGLYDDIHYVIHHRDPANFYFKDLKRYHHAHHNVDDTGGCGLGTTF</sequence>
<feature type="region of interest" description="Disordered" evidence="8">
    <location>
        <begin position="816"/>
        <end position="850"/>
    </location>
</feature>
<evidence type="ECO:0000256" key="5">
    <source>
        <dbReference type="ARBA" id="ARBA00023002"/>
    </source>
</evidence>
<dbReference type="GO" id="GO:0005789">
    <property type="term" value="C:endoplasmic reticulum membrane"/>
    <property type="evidence" value="ECO:0007669"/>
    <property type="project" value="UniProtKB-SubCell"/>
</dbReference>
<evidence type="ECO:0000256" key="1">
    <source>
        <dbReference type="ARBA" id="ARBA00004477"/>
    </source>
</evidence>
<dbReference type="AlphaFoldDB" id="A0A504XXY4"/>
<keyword evidence="2 9" id="KW-0812">Transmembrane</keyword>
<feature type="region of interest" description="Disordered" evidence="8">
    <location>
        <begin position="1"/>
        <end position="32"/>
    </location>
</feature>
<evidence type="ECO:0000256" key="6">
    <source>
        <dbReference type="ARBA" id="ARBA00023098"/>
    </source>
</evidence>
<feature type="transmembrane region" description="Helical" evidence="9">
    <location>
        <begin position="1019"/>
        <end position="1043"/>
    </location>
</feature>